<proteinExistence type="predicted"/>
<dbReference type="Pfam" id="PF01402">
    <property type="entry name" value="RHH_1"/>
    <property type="match status" value="1"/>
</dbReference>
<dbReference type="RefSeq" id="WP_346052385.1">
    <property type="nucleotide sequence ID" value="NZ_JAYGII010000025.1"/>
</dbReference>
<evidence type="ECO:0000256" key="1">
    <source>
        <dbReference type="SAM" id="MobiDB-lite"/>
    </source>
</evidence>
<feature type="region of interest" description="Disordered" evidence="1">
    <location>
        <begin position="74"/>
        <end position="95"/>
    </location>
</feature>
<sequence length="95" mass="10811">MLNVRLPQDLEARLEAEARRSQRSRSALVRDAIGAYLAERERQRFMEAMGRAARAVGDDASSARESREMAEAFLDLENEVSEPPGEYDAGDPWWR</sequence>
<gene>
    <name evidence="3" type="ORF">VCB98_10475</name>
</gene>
<reference evidence="3 4" key="1">
    <citation type="submission" date="2023-12" db="EMBL/GenBank/DDBJ databases">
        <title>Whole-genome sequencing of halo(alkali)philic microorganisms from hypersaline lakes.</title>
        <authorList>
            <person name="Sorokin D.Y."/>
            <person name="Merkel A.Y."/>
            <person name="Messina E."/>
            <person name="Yakimov M."/>
        </authorList>
    </citation>
    <scope>NUCLEOTIDE SEQUENCE [LARGE SCALE GENOMIC DNA]</scope>
    <source>
        <strain evidence="3 4">AB-CW1</strain>
    </source>
</reference>
<protein>
    <submittedName>
        <fullName evidence="3">Ribbon-helix-helix protein, CopG family</fullName>
    </submittedName>
</protein>
<keyword evidence="4" id="KW-1185">Reference proteome</keyword>
<dbReference type="SUPFAM" id="SSF47598">
    <property type="entry name" value="Ribbon-helix-helix"/>
    <property type="match status" value="1"/>
</dbReference>
<comment type="caution">
    <text evidence="3">The sequence shown here is derived from an EMBL/GenBank/DDBJ whole genome shotgun (WGS) entry which is preliminary data.</text>
</comment>
<evidence type="ECO:0000313" key="3">
    <source>
        <dbReference type="EMBL" id="MEA5446243.1"/>
    </source>
</evidence>
<accession>A0AAP6JG65</accession>
<name>A0AAP6JG65_9GAMM</name>
<evidence type="ECO:0000259" key="2">
    <source>
        <dbReference type="Pfam" id="PF01402"/>
    </source>
</evidence>
<dbReference type="Gene3D" id="1.10.1220.10">
    <property type="entry name" value="Met repressor-like"/>
    <property type="match status" value="1"/>
</dbReference>
<dbReference type="Proteomes" id="UP001302316">
    <property type="component" value="Unassembled WGS sequence"/>
</dbReference>
<dbReference type="InterPro" id="IPR002145">
    <property type="entry name" value="CopG"/>
</dbReference>
<evidence type="ECO:0000313" key="4">
    <source>
        <dbReference type="Proteomes" id="UP001302316"/>
    </source>
</evidence>
<feature type="domain" description="Ribbon-helix-helix protein CopG" evidence="2">
    <location>
        <begin position="2"/>
        <end position="39"/>
    </location>
</feature>
<dbReference type="AlphaFoldDB" id="A0AAP6JG65"/>
<dbReference type="InterPro" id="IPR010985">
    <property type="entry name" value="Ribbon_hlx_hlx"/>
</dbReference>
<dbReference type="EMBL" id="JAYGII010000025">
    <property type="protein sequence ID" value="MEA5446243.1"/>
    <property type="molecule type" value="Genomic_DNA"/>
</dbReference>
<dbReference type="InterPro" id="IPR013321">
    <property type="entry name" value="Arc_rbn_hlx_hlx"/>
</dbReference>
<organism evidence="3 4">
    <name type="scientific">Natronospira elongata</name>
    <dbReference type="NCBI Taxonomy" id="3110268"/>
    <lineage>
        <taxon>Bacteria</taxon>
        <taxon>Pseudomonadati</taxon>
        <taxon>Pseudomonadota</taxon>
        <taxon>Gammaproteobacteria</taxon>
        <taxon>Natronospirales</taxon>
        <taxon>Natronospiraceae</taxon>
        <taxon>Natronospira</taxon>
    </lineage>
</organism>
<dbReference type="GO" id="GO:0006355">
    <property type="term" value="P:regulation of DNA-templated transcription"/>
    <property type="evidence" value="ECO:0007669"/>
    <property type="project" value="InterPro"/>
</dbReference>